<dbReference type="Pfam" id="PF00583">
    <property type="entry name" value="Acetyltransf_1"/>
    <property type="match status" value="1"/>
</dbReference>
<dbReference type="Proteomes" id="UP000019132">
    <property type="component" value="Unassembled WGS sequence"/>
</dbReference>
<dbReference type="PANTHER" id="PTHR13947">
    <property type="entry name" value="GNAT FAMILY N-ACETYLTRANSFERASE"/>
    <property type="match status" value="1"/>
</dbReference>
<feature type="domain" description="N-acetyltransferase" evidence="2">
    <location>
        <begin position="20"/>
        <end position="196"/>
    </location>
</feature>
<reference evidence="4" key="1">
    <citation type="journal article" date="2010" name="Genome Biol.">
        <title>Genome sequence of the necrotrophic plant pathogen Pythium ultimum reveals original pathogenicity mechanisms and effector repertoire.</title>
        <authorList>
            <person name="Levesque C.A."/>
            <person name="Brouwer H."/>
            <person name="Cano L."/>
            <person name="Hamilton J.P."/>
            <person name="Holt C."/>
            <person name="Huitema E."/>
            <person name="Raffaele S."/>
            <person name="Robideau G.P."/>
            <person name="Thines M."/>
            <person name="Win J."/>
            <person name="Zerillo M.M."/>
            <person name="Beakes G.W."/>
            <person name="Boore J.L."/>
            <person name="Busam D."/>
            <person name="Dumas B."/>
            <person name="Ferriera S."/>
            <person name="Fuerstenberg S.I."/>
            <person name="Gachon C.M."/>
            <person name="Gaulin E."/>
            <person name="Govers F."/>
            <person name="Grenville-Briggs L."/>
            <person name="Horner N."/>
            <person name="Hostetler J."/>
            <person name="Jiang R.H."/>
            <person name="Johnson J."/>
            <person name="Krajaejun T."/>
            <person name="Lin H."/>
            <person name="Meijer H.J."/>
            <person name="Moore B."/>
            <person name="Morris P."/>
            <person name="Phuntmart V."/>
            <person name="Puiu D."/>
            <person name="Shetty J."/>
            <person name="Stajich J.E."/>
            <person name="Tripathy S."/>
            <person name="Wawra S."/>
            <person name="van West P."/>
            <person name="Whitty B.R."/>
            <person name="Coutinho P.M."/>
            <person name="Henrissat B."/>
            <person name="Martin F."/>
            <person name="Thomas P.D."/>
            <person name="Tyler B.M."/>
            <person name="De Vries R.P."/>
            <person name="Kamoun S."/>
            <person name="Yandell M."/>
            <person name="Tisserat N."/>
            <person name="Buell C.R."/>
        </authorList>
    </citation>
    <scope>NUCLEOTIDE SEQUENCE</scope>
    <source>
        <strain evidence="4">DAOM:BR144</strain>
    </source>
</reference>
<dbReference type="VEuPathDB" id="FungiDB:PYU1_G014277"/>
<dbReference type="SUPFAM" id="SSF55729">
    <property type="entry name" value="Acyl-CoA N-acyltransferases (Nat)"/>
    <property type="match status" value="1"/>
</dbReference>
<keyword evidence="4" id="KW-1185">Reference proteome</keyword>
<dbReference type="STRING" id="431595.K3XAQ8"/>
<dbReference type="PANTHER" id="PTHR13947:SF37">
    <property type="entry name" value="LD18367P"/>
    <property type="match status" value="1"/>
</dbReference>
<reference evidence="4" key="2">
    <citation type="submission" date="2010-04" db="EMBL/GenBank/DDBJ databases">
        <authorList>
            <person name="Buell R."/>
            <person name="Hamilton J."/>
            <person name="Hostetler J."/>
        </authorList>
    </citation>
    <scope>NUCLEOTIDE SEQUENCE [LARGE SCALE GENOMIC DNA]</scope>
    <source>
        <strain evidence="4">DAOM:BR144</strain>
    </source>
</reference>
<dbReference type="EnsemblProtists" id="PYU1_T014307">
    <property type="protein sequence ID" value="PYU1_T014307"/>
    <property type="gene ID" value="PYU1_G014277"/>
</dbReference>
<dbReference type="eggNOG" id="KOG3139">
    <property type="taxonomic scope" value="Eukaryota"/>
</dbReference>
<dbReference type="GO" id="GO:0008080">
    <property type="term" value="F:N-acetyltransferase activity"/>
    <property type="evidence" value="ECO:0007669"/>
    <property type="project" value="InterPro"/>
</dbReference>
<dbReference type="OMA" id="HESHRKC"/>
<dbReference type="AlphaFoldDB" id="K3XAQ8"/>
<dbReference type="EMBL" id="GL376566">
    <property type="status" value="NOT_ANNOTATED_CDS"/>
    <property type="molecule type" value="Genomic_DNA"/>
</dbReference>
<dbReference type="InterPro" id="IPR016181">
    <property type="entry name" value="Acyl_CoA_acyltransferase"/>
</dbReference>
<organism evidence="3 4">
    <name type="scientific">Globisporangium ultimum (strain ATCC 200006 / CBS 805.95 / DAOM BR144)</name>
    <name type="common">Pythium ultimum</name>
    <dbReference type="NCBI Taxonomy" id="431595"/>
    <lineage>
        <taxon>Eukaryota</taxon>
        <taxon>Sar</taxon>
        <taxon>Stramenopiles</taxon>
        <taxon>Oomycota</taxon>
        <taxon>Peronosporomycetes</taxon>
        <taxon>Pythiales</taxon>
        <taxon>Pythiaceae</taxon>
        <taxon>Globisporangium</taxon>
    </lineage>
</organism>
<reference evidence="3" key="3">
    <citation type="submission" date="2015-02" db="UniProtKB">
        <authorList>
            <consortium name="EnsemblProtists"/>
        </authorList>
    </citation>
    <scope>IDENTIFICATION</scope>
    <source>
        <strain evidence="3">DAOM BR144</strain>
    </source>
</reference>
<dbReference type="InParanoid" id="K3XAQ8"/>
<evidence type="ECO:0000313" key="4">
    <source>
        <dbReference type="Proteomes" id="UP000019132"/>
    </source>
</evidence>
<protein>
    <recommendedName>
        <fullName evidence="2">N-acetyltransferase domain-containing protein</fullName>
    </recommendedName>
</protein>
<proteinExistence type="predicted"/>
<dbReference type="InterPro" id="IPR000182">
    <property type="entry name" value="GNAT_dom"/>
</dbReference>
<dbReference type="PROSITE" id="PS51186">
    <property type="entry name" value="GNAT"/>
    <property type="match status" value="1"/>
</dbReference>
<keyword evidence="1" id="KW-0808">Transferase</keyword>
<dbReference type="HOGENOM" id="CLU_013985_11_3_1"/>
<accession>K3XAQ8</accession>
<evidence type="ECO:0000256" key="1">
    <source>
        <dbReference type="ARBA" id="ARBA00022679"/>
    </source>
</evidence>
<evidence type="ECO:0000259" key="2">
    <source>
        <dbReference type="PROSITE" id="PS51186"/>
    </source>
</evidence>
<evidence type="ECO:0000313" key="3">
    <source>
        <dbReference type="EnsemblProtists" id="PYU1_T014307"/>
    </source>
</evidence>
<dbReference type="InterPro" id="IPR050769">
    <property type="entry name" value="NAT_camello-type"/>
</dbReference>
<dbReference type="Gene3D" id="3.40.630.30">
    <property type="match status" value="1"/>
</dbReference>
<sequence length="196" mass="22619">MAPVQNDAPHQIHDSRQPVVTIRQFQQEDLKDVVTLFSDGMMYYAQEGHPQYTVWVDYIKETLATDLADVEGHYMARDGNFWVATMLPEHGNASDVNSSEPVTVGILGINKKPDGVGELRRMSVKLEYRRYGIGKRLIDHVEQWAKAHSYTMLTLSNGNMMTQAHNFYYKLGYKYTITTVLCPDPFYEVMHFEKYL</sequence>
<dbReference type="CDD" id="cd04301">
    <property type="entry name" value="NAT_SF"/>
    <property type="match status" value="1"/>
</dbReference>
<name>K3XAQ8_GLOUD</name>